<evidence type="ECO:0000313" key="2">
    <source>
        <dbReference type="Proteomes" id="UP000499080"/>
    </source>
</evidence>
<proteinExistence type="predicted"/>
<comment type="caution">
    <text evidence="1">The sequence shown here is derived from an EMBL/GenBank/DDBJ whole genome shotgun (WGS) entry which is preliminary data.</text>
</comment>
<accession>A0A4Y2CVW8</accession>
<keyword evidence="2" id="KW-1185">Reference proteome</keyword>
<organism evidence="1 2">
    <name type="scientific">Araneus ventricosus</name>
    <name type="common">Orbweaver spider</name>
    <name type="synonym">Epeira ventricosa</name>
    <dbReference type="NCBI Taxonomy" id="182803"/>
    <lineage>
        <taxon>Eukaryota</taxon>
        <taxon>Metazoa</taxon>
        <taxon>Ecdysozoa</taxon>
        <taxon>Arthropoda</taxon>
        <taxon>Chelicerata</taxon>
        <taxon>Arachnida</taxon>
        <taxon>Araneae</taxon>
        <taxon>Araneomorphae</taxon>
        <taxon>Entelegynae</taxon>
        <taxon>Araneoidea</taxon>
        <taxon>Araneidae</taxon>
        <taxon>Araneus</taxon>
    </lineage>
</organism>
<sequence>MCCKEGHSRVLHAAQIHPSPVTLISYCAYSSTAQQNANIPAPIYSVKVSLQYNVRAPHPHTHIYTGRISGLEIQMERCNSRLVGYPIVWAEKNFFSIFDNGLYGKGAIGDTKCT</sequence>
<name>A0A4Y2CVW8_ARAVE</name>
<protein>
    <submittedName>
        <fullName evidence="1">Uncharacterized protein</fullName>
    </submittedName>
</protein>
<dbReference type="Proteomes" id="UP000499080">
    <property type="component" value="Unassembled WGS sequence"/>
</dbReference>
<gene>
    <name evidence="1" type="ORF">AVEN_96487_1</name>
</gene>
<dbReference type="AlphaFoldDB" id="A0A4Y2CVW8"/>
<reference evidence="1 2" key="1">
    <citation type="journal article" date="2019" name="Sci. Rep.">
        <title>Orb-weaving spider Araneus ventricosus genome elucidates the spidroin gene catalogue.</title>
        <authorList>
            <person name="Kono N."/>
            <person name="Nakamura H."/>
            <person name="Ohtoshi R."/>
            <person name="Moran D.A.P."/>
            <person name="Shinohara A."/>
            <person name="Yoshida Y."/>
            <person name="Fujiwara M."/>
            <person name="Mori M."/>
            <person name="Tomita M."/>
            <person name="Arakawa K."/>
        </authorList>
    </citation>
    <scope>NUCLEOTIDE SEQUENCE [LARGE SCALE GENOMIC DNA]</scope>
</reference>
<dbReference type="EMBL" id="BGPR01000248">
    <property type="protein sequence ID" value="GBM07868.1"/>
    <property type="molecule type" value="Genomic_DNA"/>
</dbReference>
<evidence type="ECO:0000313" key="1">
    <source>
        <dbReference type="EMBL" id="GBM07868.1"/>
    </source>
</evidence>